<evidence type="ECO:0000313" key="3">
    <source>
        <dbReference type="Proteomes" id="UP000824219"/>
    </source>
</evidence>
<dbReference type="Proteomes" id="UP000824219">
    <property type="component" value="Unassembled WGS sequence"/>
</dbReference>
<evidence type="ECO:0000313" key="2">
    <source>
        <dbReference type="EMBL" id="KAG7313783.1"/>
    </source>
</evidence>
<evidence type="ECO:0000256" key="1">
    <source>
        <dbReference type="SAM" id="MobiDB-lite"/>
    </source>
</evidence>
<reference evidence="2" key="1">
    <citation type="submission" date="2021-06" db="EMBL/GenBank/DDBJ databases">
        <title>Chromosome-level genome assembly of the red-tail catfish (Hemibagrus wyckioides).</title>
        <authorList>
            <person name="Shao F."/>
        </authorList>
    </citation>
    <scope>NUCLEOTIDE SEQUENCE</scope>
    <source>
        <strain evidence="2">EC202008001</strain>
        <tissue evidence="2">Blood</tissue>
    </source>
</reference>
<name>A0A9D3N2N6_9TELE</name>
<organism evidence="2 3">
    <name type="scientific">Hemibagrus wyckioides</name>
    <dbReference type="NCBI Taxonomy" id="337641"/>
    <lineage>
        <taxon>Eukaryota</taxon>
        <taxon>Metazoa</taxon>
        <taxon>Chordata</taxon>
        <taxon>Craniata</taxon>
        <taxon>Vertebrata</taxon>
        <taxon>Euteleostomi</taxon>
        <taxon>Actinopterygii</taxon>
        <taxon>Neopterygii</taxon>
        <taxon>Teleostei</taxon>
        <taxon>Ostariophysi</taxon>
        <taxon>Siluriformes</taxon>
        <taxon>Bagridae</taxon>
        <taxon>Hemibagrus</taxon>
    </lineage>
</organism>
<dbReference type="OrthoDB" id="8985877at2759"/>
<comment type="caution">
    <text evidence="2">The sequence shown here is derived from an EMBL/GenBank/DDBJ whole genome shotgun (WGS) entry which is preliminary data.</text>
</comment>
<protein>
    <submittedName>
        <fullName evidence="2">Uncharacterized protein</fullName>
    </submittedName>
</protein>
<sequence length="95" mass="10428">MMNFEGGAEPQHPDVDPEPGWSGLYDPWNEPVDVLEESADTPSVLQVFEPNLQLLPTEPHEEPSAVILPLDADEPDSACRDVQCVSVVSSLSQWT</sequence>
<dbReference type="AlphaFoldDB" id="A0A9D3N2N6"/>
<proteinExistence type="predicted"/>
<keyword evidence="3" id="KW-1185">Reference proteome</keyword>
<feature type="region of interest" description="Disordered" evidence="1">
    <location>
        <begin position="1"/>
        <end position="40"/>
    </location>
</feature>
<gene>
    <name evidence="2" type="ORF">KOW79_000105</name>
</gene>
<accession>A0A9D3N2N6</accession>
<dbReference type="EMBL" id="JAHKSW010000036">
    <property type="protein sequence ID" value="KAG7313783.1"/>
    <property type="molecule type" value="Genomic_DNA"/>
</dbReference>